<protein>
    <submittedName>
        <fullName evidence="2">Uncharacterized protein</fullName>
    </submittedName>
</protein>
<feature type="region of interest" description="Disordered" evidence="1">
    <location>
        <begin position="53"/>
        <end position="80"/>
    </location>
</feature>
<dbReference type="AlphaFoldDB" id="A0A5B7GN09"/>
<gene>
    <name evidence="2" type="ORF">E2C01_052875</name>
</gene>
<name>A0A5B7GN09_PORTR</name>
<dbReference type="Proteomes" id="UP000324222">
    <property type="component" value="Unassembled WGS sequence"/>
</dbReference>
<dbReference type="EMBL" id="VSRR010016056">
    <property type="protein sequence ID" value="MPC58865.1"/>
    <property type="molecule type" value="Genomic_DNA"/>
</dbReference>
<evidence type="ECO:0000313" key="2">
    <source>
        <dbReference type="EMBL" id="MPC58865.1"/>
    </source>
</evidence>
<evidence type="ECO:0000256" key="1">
    <source>
        <dbReference type="SAM" id="MobiDB-lite"/>
    </source>
</evidence>
<reference evidence="2 3" key="1">
    <citation type="submission" date="2019-05" db="EMBL/GenBank/DDBJ databases">
        <title>Another draft genome of Portunus trituberculatus and its Hox gene families provides insights of decapod evolution.</title>
        <authorList>
            <person name="Jeong J.-H."/>
            <person name="Song I."/>
            <person name="Kim S."/>
            <person name="Choi T."/>
            <person name="Kim D."/>
            <person name="Ryu S."/>
            <person name="Kim W."/>
        </authorList>
    </citation>
    <scope>NUCLEOTIDE SEQUENCE [LARGE SCALE GENOMIC DNA]</scope>
    <source>
        <tissue evidence="2">Muscle</tissue>
    </source>
</reference>
<proteinExistence type="predicted"/>
<organism evidence="2 3">
    <name type="scientific">Portunus trituberculatus</name>
    <name type="common">Swimming crab</name>
    <name type="synonym">Neptunus trituberculatus</name>
    <dbReference type="NCBI Taxonomy" id="210409"/>
    <lineage>
        <taxon>Eukaryota</taxon>
        <taxon>Metazoa</taxon>
        <taxon>Ecdysozoa</taxon>
        <taxon>Arthropoda</taxon>
        <taxon>Crustacea</taxon>
        <taxon>Multicrustacea</taxon>
        <taxon>Malacostraca</taxon>
        <taxon>Eumalacostraca</taxon>
        <taxon>Eucarida</taxon>
        <taxon>Decapoda</taxon>
        <taxon>Pleocyemata</taxon>
        <taxon>Brachyura</taxon>
        <taxon>Eubrachyura</taxon>
        <taxon>Portunoidea</taxon>
        <taxon>Portunidae</taxon>
        <taxon>Portuninae</taxon>
        <taxon>Portunus</taxon>
    </lineage>
</organism>
<evidence type="ECO:0000313" key="3">
    <source>
        <dbReference type="Proteomes" id="UP000324222"/>
    </source>
</evidence>
<keyword evidence="3" id="KW-1185">Reference proteome</keyword>
<accession>A0A5B7GN09</accession>
<sequence length="98" mass="11215">MITECEYIASSCRRTAQHNFHSTPSNKKRCLSTMQRHQAEPLSCLSSLNRKSHREEPLEQCTQPAVTPPQPPRVPTQYHEYHGTHVGHNISTYEVSES</sequence>
<comment type="caution">
    <text evidence="2">The sequence shown here is derived from an EMBL/GenBank/DDBJ whole genome shotgun (WGS) entry which is preliminary data.</text>
</comment>